<evidence type="ECO:0000313" key="2">
    <source>
        <dbReference type="Proteomes" id="UP000501692"/>
    </source>
</evidence>
<accession>A0A0R0RWP1</accession>
<dbReference type="AlphaFoldDB" id="A0A0R0RWP1"/>
<reference evidence="1 2" key="1">
    <citation type="submission" date="2020-03" db="EMBL/GenBank/DDBJ databases">
        <authorList>
            <person name="Zhang L."/>
            <person name="Han X."/>
            <person name="Chen Y."/>
            <person name="Yu Y."/>
        </authorList>
    </citation>
    <scope>NUCLEOTIDE SEQUENCE [LARGE SCALE GENOMIC DNA]</scope>
    <source>
        <strain evidence="1 2">A1254</strain>
    </source>
</reference>
<sequence>MLEKLFYTLGLTISVVLLVSCYKHDEIKPLPLSVEEQFMQASQQIDTMLNALENREVSLSQKREILCKDYPEVYKKQYMPALLKLSPNVYTKETLLRDYEAVMSFYKKAFVVSCG</sequence>
<protein>
    <submittedName>
        <fullName evidence="1">Uncharacterized protein</fullName>
    </submittedName>
</protein>
<organism evidence="1 2">
    <name type="scientific">Acinetobacter pittii</name>
    <name type="common">Acinetobacter genomosp. 3</name>
    <dbReference type="NCBI Taxonomy" id="48296"/>
    <lineage>
        <taxon>Bacteria</taxon>
        <taxon>Pseudomonadati</taxon>
        <taxon>Pseudomonadota</taxon>
        <taxon>Gammaproteobacteria</taxon>
        <taxon>Moraxellales</taxon>
        <taxon>Moraxellaceae</taxon>
        <taxon>Acinetobacter</taxon>
        <taxon>Acinetobacter calcoaceticus/baumannii complex</taxon>
    </lineage>
</organism>
<gene>
    <name evidence="1" type="ORF">G8E09_07675</name>
</gene>
<name>A0A0R0RWP1_ACIPI</name>
<dbReference type="EMBL" id="CP049806">
    <property type="protein sequence ID" value="QIT17603.1"/>
    <property type="molecule type" value="Genomic_DNA"/>
</dbReference>
<evidence type="ECO:0000313" key="1">
    <source>
        <dbReference type="EMBL" id="QIT17603.1"/>
    </source>
</evidence>
<dbReference type="RefSeq" id="WP_057075351.1">
    <property type="nucleotide sequence ID" value="NZ_CP018909.1"/>
</dbReference>
<dbReference type="PROSITE" id="PS51257">
    <property type="entry name" value="PROKAR_LIPOPROTEIN"/>
    <property type="match status" value="1"/>
</dbReference>
<proteinExistence type="predicted"/>
<dbReference type="Proteomes" id="UP000501692">
    <property type="component" value="Chromosome"/>
</dbReference>